<dbReference type="Proteomes" id="UP000198356">
    <property type="component" value="Unassembled WGS sequence"/>
</dbReference>
<evidence type="ECO:0000313" key="1">
    <source>
        <dbReference type="EMBL" id="SNT23849.1"/>
    </source>
</evidence>
<proteinExistence type="predicted"/>
<protein>
    <submittedName>
        <fullName evidence="1">Uncharacterized protein</fullName>
    </submittedName>
</protein>
<sequence>MTRTRKTLIFSAICAGVLLLLPAIGISVFEGFRDTRRIDAADCERAIRNELPADSPIATVDAVLTKHGIEHSFDSASGVAYARVTDVKGSNFLVRKTLLFTFHFTDNFRLQSIEVRTALTGL</sequence>
<name>A0A239L286_9BACT</name>
<accession>A0A239L286</accession>
<dbReference type="RefSeq" id="WP_089409360.1">
    <property type="nucleotide sequence ID" value="NZ_FZOU01000006.1"/>
</dbReference>
<dbReference type="EMBL" id="FZOU01000006">
    <property type="protein sequence ID" value="SNT23849.1"/>
    <property type="molecule type" value="Genomic_DNA"/>
</dbReference>
<reference evidence="1 2" key="1">
    <citation type="submission" date="2017-06" db="EMBL/GenBank/DDBJ databases">
        <authorList>
            <person name="Kim H.J."/>
            <person name="Triplett B.A."/>
        </authorList>
    </citation>
    <scope>NUCLEOTIDE SEQUENCE [LARGE SCALE GENOMIC DNA]</scope>
    <source>
        <strain evidence="1 2">DSM 18704</strain>
    </source>
</reference>
<organism evidence="1 2">
    <name type="scientific">Granulicella rosea</name>
    <dbReference type="NCBI Taxonomy" id="474952"/>
    <lineage>
        <taxon>Bacteria</taxon>
        <taxon>Pseudomonadati</taxon>
        <taxon>Acidobacteriota</taxon>
        <taxon>Terriglobia</taxon>
        <taxon>Terriglobales</taxon>
        <taxon>Acidobacteriaceae</taxon>
        <taxon>Granulicella</taxon>
    </lineage>
</organism>
<dbReference type="AlphaFoldDB" id="A0A239L286"/>
<gene>
    <name evidence="1" type="ORF">SAMN05421770_10611</name>
</gene>
<evidence type="ECO:0000313" key="2">
    <source>
        <dbReference type="Proteomes" id="UP000198356"/>
    </source>
</evidence>
<keyword evidence="2" id="KW-1185">Reference proteome</keyword>